<sequence length="264" mass="28146">MSLKSLTRGLLVAAGIGLAGLASAASASATTLNEIVQRGTVRIGVLIGGPPMGMVDDKGNPTGYDYDVAVLIAKYLGVKAEYVALTPPARIPALQTGRVDFLIATLNPTPERARSVMFTMPYNAFNMVVVTKGAKVESLDALKGKKVGATRGTPQEAALRRAGGINVTIFEDDSITTQALLSGQVEAAALPETLVLSVAKQNPDAKLEIGFSIYAQGNSMAVRPGDFEILQWLNNTIYFMKKNGELDTLYRKWTDTPLPPLETF</sequence>
<dbReference type="AlphaFoldDB" id="A8IB62"/>
<feature type="signal peptide" evidence="2">
    <location>
        <begin position="1"/>
        <end position="24"/>
    </location>
</feature>
<dbReference type="PANTHER" id="PTHR35936">
    <property type="entry name" value="MEMBRANE-BOUND LYTIC MUREIN TRANSGLYCOSYLASE F"/>
    <property type="match status" value="1"/>
</dbReference>
<dbReference type="KEGG" id="azc:AZC_2615"/>
<keyword evidence="1 2" id="KW-0732">Signal</keyword>
<evidence type="ECO:0000313" key="4">
    <source>
        <dbReference type="EMBL" id="BAF88613.1"/>
    </source>
</evidence>
<organism evidence="4 5">
    <name type="scientific">Azorhizobium caulinodans (strain ATCC 43989 / DSM 5975 / JCM 20966 / LMG 6465 / NBRC 14845 / NCIMB 13405 / ORS 571)</name>
    <dbReference type="NCBI Taxonomy" id="438753"/>
    <lineage>
        <taxon>Bacteria</taxon>
        <taxon>Pseudomonadati</taxon>
        <taxon>Pseudomonadota</taxon>
        <taxon>Alphaproteobacteria</taxon>
        <taxon>Hyphomicrobiales</taxon>
        <taxon>Xanthobacteraceae</taxon>
        <taxon>Azorhizobium</taxon>
    </lineage>
</organism>
<evidence type="ECO:0000259" key="3">
    <source>
        <dbReference type="SMART" id="SM00062"/>
    </source>
</evidence>
<name>A8IB62_AZOC5</name>
<reference evidence="4 5" key="4">
    <citation type="journal article" date="2009" name="Appl. Environ. Microbiol.">
        <title>Comparative genome-wide transcriptional profiling of Azorhizobium caulinodans ORS571 grown under free-living and symbiotic conditions.</title>
        <authorList>
            <person name="Tsukada S."/>
            <person name="Aono T."/>
            <person name="Akiba N."/>
            <person name="Lee KB."/>
            <person name="Liu CT."/>
            <person name="Toyazaki H."/>
            <person name="Oyaizu H."/>
        </authorList>
    </citation>
    <scope>NUCLEOTIDE SEQUENCE [LARGE SCALE GENOMIC DNA]</scope>
    <source>
        <strain evidence="5">ATCC 43989 / DSM 5975 / JCM 20966 / LMG 6465 / NBRC 14845 / NCIMB 13405 / ORS 571</strain>
    </source>
</reference>
<dbReference type="STRING" id="438753.AZC_2615"/>
<accession>A8IB62</accession>
<dbReference type="SMART" id="SM00062">
    <property type="entry name" value="PBPb"/>
    <property type="match status" value="1"/>
</dbReference>
<reference evidence="4 5" key="5">
    <citation type="journal article" date="2010" name="Appl. Environ. Microbiol.">
        <title>phrR-like gene praR of Azorhizobium caulinodans ORS571 is essential for symbiosis with Sesbania rostrata and is involved in expression of reb genes.</title>
        <authorList>
            <person name="Akiba N."/>
            <person name="Aono T."/>
            <person name="Toyazaki H."/>
            <person name="Sato S."/>
            <person name="Oyaizu H."/>
        </authorList>
    </citation>
    <scope>NUCLEOTIDE SEQUENCE [LARGE SCALE GENOMIC DNA]</scope>
    <source>
        <strain evidence="5">ATCC 43989 / DSM 5975 / JCM 20966 / LMG 6465 / NBRC 14845 / NCIMB 13405 / ORS 571</strain>
    </source>
</reference>
<proteinExistence type="predicted"/>
<dbReference type="eggNOG" id="COG0834">
    <property type="taxonomic scope" value="Bacteria"/>
</dbReference>
<protein>
    <submittedName>
        <fullName evidence="4">ABC transporter substrate binding protein</fullName>
    </submittedName>
</protein>
<dbReference type="RefSeq" id="WP_012171139.1">
    <property type="nucleotide sequence ID" value="NC_009937.1"/>
</dbReference>
<dbReference type="HOGENOM" id="CLU_019602_18_4_5"/>
<dbReference type="PANTHER" id="PTHR35936:SF17">
    <property type="entry name" value="ARGININE-BINDING EXTRACELLULAR PROTEIN ARTP"/>
    <property type="match status" value="1"/>
</dbReference>
<feature type="chain" id="PRO_5002720929" evidence="2">
    <location>
        <begin position="25"/>
        <end position="264"/>
    </location>
</feature>
<feature type="domain" description="Solute-binding protein family 3/N-terminal" evidence="3">
    <location>
        <begin position="40"/>
        <end position="257"/>
    </location>
</feature>
<dbReference type="Gene3D" id="3.40.190.10">
    <property type="entry name" value="Periplasmic binding protein-like II"/>
    <property type="match status" value="2"/>
</dbReference>
<reference evidence="4 5" key="1">
    <citation type="journal article" date="2007" name="Appl. Environ. Microbiol.">
        <title>Rhizobial factors required for stem nodule maturation and maintenance in Sesbania rostrata-Azorhizobium caulinodans ORS571 symbiosis.</title>
        <authorList>
            <person name="Suzuki S."/>
            <person name="Aono T."/>
            <person name="Lee KB."/>
            <person name="Suzuki T."/>
            <person name="Liu CT."/>
            <person name="Miwa H."/>
            <person name="Wakao S."/>
            <person name="Iki T."/>
            <person name="Oyaizu H."/>
        </authorList>
    </citation>
    <scope>NUCLEOTIDE SEQUENCE [LARGE SCALE GENOMIC DNA]</scope>
    <source>
        <strain evidence="5">ATCC 43989 / DSM 5975 / JCM 20966 / LMG 6465 / NBRC 14845 / NCIMB 13405 / ORS 571</strain>
    </source>
</reference>
<dbReference type="Proteomes" id="UP000000270">
    <property type="component" value="Chromosome"/>
</dbReference>
<reference evidence="5" key="2">
    <citation type="submission" date="2007-04" db="EMBL/GenBank/DDBJ databases">
        <title>Complete genome sequence of the nitrogen-fixing bacterium Azorhizobium caulinodans ORS571.</title>
        <authorList>
            <person name="Lee K.B."/>
            <person name="Backer P.D."/>
            <person name="Aono T."/>
            <person name="Liu C.T."/>
            <person name="Suzuki S."/>
            <person name="Suzuki T."/>
            <person name="Kaneko T."/>
            <person name="Yamada M."/>
            <person name="Tabata S."/>
            <person name="Kupfer D.M."/>
            <person name="Najar F.Z."/>
            <person name="Wiley G.B."/>
            <person name="Roe B."/>
            <person name="Binnewies T."/>
            <person name="Ussery D."/>
            <person name="Vereecke D."/>
            <person name="Gevers D."/>
            <person name="Holsters M."/>
            <person name="Oyaizu H."/>
        </authorList>
    </citation>
    <scope>NUCLEOTIDE SEQUENCE [LARGE SCALE GENOMIC DNA]</scope>
    <source>
        <strain evidence="5">ATCC 43989 / DSM 5975 / JCM 20966 / LMG 6465 / NBRC 14845 / NCIMB 13405 / ORS 571</strain>
    </source>
</reference>
<evidence type="ECO:0000256" key="1">
    <source>
        <dbReference type="ARBA" id="ARBA00022729"/>
    </source>
</evidence>
<dbReference type="EMBL" id="AP009384">
    <property type="protein sequence ID" value="BAF88613.1"/>
    <property type="molecule type" value="Genomic_DNA"/>
</dbReference>
<dbReference type="Pfam" id="PF00497">
    <property type="entry name" value="SBP_bac_3"/>
    <property type="match status" value="1"/>
</dbReference>
<reference evidence="4 5" key="3">
    <citation type="journal article" date="2008" name="BMC Genomics">
        <title>The genome of the versatile nitrogen fixer Azorhizobium caulinodans ORS571.</title>
        <authorList>
            <person name="Lee KB."/>
            <person name="Backer P.D."/>
            <person name="Aono T."/>
            <person name="Liu CT."/>
            <person name="Suzuki S."/>
            <person name="Suzuki T."/>
            <person name="Kaneko T."/>
            <person name="Yamada M."/>
            <person name="Tabata S."/>
            <person name="Kupfer D.M."/>
            <person name="Najar F.Z."/>
            <person name="Wiley G.B."/>
            <person name="Roe B."/>
            <person name="Binnewies T.T."/>
            <person name="Ussery D.W."/>
            <person name="D'Haeze W."/>
            <person name="Herder J.D."/>
            <person name="Gevers D."/>
            <person name="Vereecke D."/>
            <person name="Holsters M."/>
            <person name="Oyaizu H."/>
        </authorList>
    </citation>
    <scope>NUCLEOTIDE SEQUENCE [LARGE SCALE GENOMIC DNA]</scope>
    <source>
        <strain evidence="5">ATCC 43989 / DSM 5975 / JCM 20966 / LMG 6465 / NBRC 14845 / NCIMB 13405 / ORS 571</strain>
    </source>
</reference>
<reference evidence="4 5" key="6">
    <citation type="journal article" date="2011" name="Appl. Environ. Microbiol.">
        <title>Involvement of the azorhizobial chromosome partition gene (parA) in the onset of bacteroid differentiation during Sesbania rostrata stem nodule development.</title>
        <authorList>
            <person name="Liu CT."/>
            <person name="Lee KB."/>
            <person name="Wang YS."/>
            <person name="Peng MH."/>
            <person name="Lee KT."/>
            <person name="Suzuki S."/>
            <person name="Suzuki T."/>
            <person name="Oyaizu H."/>
        </authorList>
    </citation>
    <scope>NUCLEOTIDE SEQUENCE [LARGE SCALE GENOMIC DNA]</scope>
    <source>
        <strain evidence="5">ATCC 43989 / DSM 5975 / JCM 20966 / LMG 6465 / NBRC 14845 / NCIMB 13405 / ORS 571</strain>
    </source>
</reference>
<gene>
    <name evidence="4" type="ordered locus">AZC_2615</name>
</gene>
<evidence type="ECO:0000256" key="2">
    <source>
        <dbReference type="SAM" id="SignalP"/>
    </source>
</evidence>
<dbReference type="InterPro" id="IPR001638">
    <property type="entry name" value="Solute-binding_3/MltF_N"/>
</dbReference>
<evidence type="ECO:0000313" key="5">
    <source>
        <dbReference type="Proteomes" id="UP000000270"/>
    </source>
</evidence>
<keyword evidence="5" id="KW-1185">Reference proteome</keyword>
<dbReference type="SUPFAM" id="SSF53850">
    <property type="entry name" value="Periplasmic binding protein-like II"/>
    <property type="match status" value="1"/>
</dbReference>